<gene>
    <name evidence="1" type="ORF">L5515_004321</name>
</gene>
<organism evidence="1 2">
    <name type="scientific">Caenorhabditis briggsae</name>
    <dbReference type="NCBI Taxonomy" id="6238"/>
    <lineage>
        <taxon>Eukaryota</taxon>
        <taxon>Metazoa</taxon>
        <taxon>Ecdysozoa</taxon>
        <taxon>Nematoda</taxon>
        <taxon>Chromadorea</taxon>
        <taxon>Rhabditida</taxon>
        <taxon>Rhabditina</taxon>
        <taxon>Rhabditomorpha</taxon>
        <taxon>Rhabditoidea</taxon>
        <taxon>Rhabditidae</taxon>
        <taxon>Peloderinae</taxon>
        <taxon>Caenorhabditis</taxon>
    </lineage>
</organism>
<evidence type="ECO:0000313" key="2">
    <source>
        <dbReference type="Proteomes" id="UP000829354"/>
    </source>
</evidence>
<protein>
    <submittedName>
        <fullName evidence="1">Uncharacterized protein</fullName>
    </submittedName>
</protein>
<name>A0AAE9JCT9_CAEBR</name>
<sequence>MKMENQSDQMDKFCQLTIPEIISIRLLDQMDKFWQPTLLANRSIQCVDQTVPHFQLMLLALSLDLMENRFQLMRVESHYPRMDPHCQLTTTETTFLFQEETIQQRLFQLILKETWSTQSRNPMEFHLELIQLESSSLRKEKLWKSMRKENQLAPTAKYSQLMLLETTSIQLLDQMDKYCQLILLERLFIQFVDLMEHHCLLMLLEQLLDQTENQFQLMLVANHFPRMDPHCLLITMETMFLFQLEKMLPKLFQLMILETSSIQSPDQMELHLELMLLETLLPMKGRALTRMRRENQLDQMGRSCQPMLTEIISIRLLDQTDKHCQRILLEKLSIQFMDLTVHHFQPMLLELSLDQMENQFQPMPVGNHFPRMDPHFQLMHLETMFSSLPRKTPPRLFLRMILVLSFIQSQDQMELHLERTRLVLMLLMMIKSLKRTKMENHLDQMVRYFQLMLLETTFIQ</sequence>
<dbReference type="Proteomes" id="UP000829354">
    <property type="component" value="Chromosome III"/>
</dbReference>
<evidence type="ECO:0000313" key="1">
    <source>
        <dbReference type="EMBL" id="UMM23772.1"/>
    </source>
</evidence>
<dbReference type="EMBL" id="CP092622">
    <property type="protein sequence ID" value="UMM23772.1"/>
    <property type="molecule type" value="Genomic_DNA"/>
</dbReference>
<reference evidence="1 2" key="1">
    <citation type="submission" date="2022-04" db="EMBL/GenBank/DDBJ databases">
        <title>Chromosome-level reference genomes for two strains of Caenorhabditis briggsae: an improved platform for comparative genomics.</title>
        <authorList>
            <person name="Stevens L."/>
            <person name="Andersen E."/>
        </authorList>
    </citation>
    <scope>NUCLEOTIDE SEQUENCE [LARGE SCALE GENOMIC DNA]</scope>
    <source>
        <strain evidence="1">VX34</strain>
        <tissue evidence="1">Whole-organism</tissue>
    </source>
</reference>
<dbReference type="AlphaFoldDB" id="A0AAE9JCT9"/>
<proteinExistence type="predicted"/>
<keyword evidence="2" id="KW-1185">Reference proteome</keyword>
<accession>A0AAE9JCT9</accession>